<dbReference type="Proteomes" id="UP000240934">
    <property type="component" value="Segment"/>
</dbReference>
<evidence type="ECO:0000313" key="2">
    <source>
        <dbReference type="Proteomes" id="UP000240934"/>
    </source>
</evidence>
<name>A0A2H4YFY2_9CAUD</name>
<sequence length="157" mass="18315">MSIIDTRLTQYSKDQLLPIIRDIEIVGMREDYKRKRNWCIIIDQTTGQIKTGYYGRYYYRPDEQSPACDRSYHPVFRAELAIKDMYRGQSSFQIDFNTPHDDQTIQFGATGVHMLLSAIAEQKIDVVAGRFVLNFVLEKKGENVYAEPYFGEIKDLI</sequence>
<accession>A0A2H4YFY2</accession>
<evidence type="ECO:0000313" key="1">
    <source>
        <dbReference type="EMBL" id="AUE22846.1"/>
    </source>
</evidence>
<dbReference type="EMBL" id="MG250483">
    <property type="protein sequence ID" value="AUE22846.1"/>
    <property type="molecule type" value="Genomic_DNA"/>
</dbReference>
<reference evidence="1 2" key="1">
    <citation type="submission" date="2017-10" db="EMBL/GenBank/DDBJ databases">
        <title>Antibacterial composition for extension of chilled fish shelf life and decreasing of risk of food-borne infections, bacteriophage strains for its preparation.</title>
        <authorList>
            <person name="Zulkarneev E.R."/>
            <person name="Aleshkin A.V."/>
            <person name="Rubalsky O.V."/>
            <person name="Kiseleva I.A."/>
            <person name="Rubalskii E.O."/>
            <person name="Lebedev S.N."/>
        </authorList>
    </citation>
    <scope>NUCLEOTIDE SEQUENCE [LARGE SCALE GENOMIC DNA]</scope>
</reference>
<organism evidence="1 2">
    <name type="scientific">Aeromonas phage Ah1</name>
    <dbReference type="NCBI Taxonomy" id="2053701"/>
    <lineage>
        <taxon>Viruses</taxon>
        <taxon>Duplodnaviria</taxon>
        <taxon>Heunggongvirae</taxon>
        <taxon>Uroviricota</taxon>
        <taxon>Caudoviricetes</taxon>
        <taxon>Pantevenvirales</taxon>
        <taxon>Straboviridae</taxon>
        <taxon>Cinqassovirus</taxon>
        <taxon>Cinqassovirus ah1</taxon>
    </lineage>
</organism>
<keyword evidence="2" id="KW-1185">Reference proteome</keyword>
<proteinExistence type="predicted"/>
<protein>
    <submittedName>
        <fullName evidence="1">Uncharacterized protein</fullName>
    </submittedName>
</protein>
<gene>
    <name evidence="1" type="ORF">Ah1_00328</name>
</gene>